<sequence>MQIQVHSTLSGPLSGWTCMNVDPGDKVEAVTDEFLRLKNVGKPGNLVLYGNNGLALDPDDTVAESGLTDGEDVFLGTADNYRSLFTFEKRWWLFLSVSAILVGIGGLVWAPFTFFQRVPIPFDDVDIPGKFPPKRKTYGAMDMGGASTQITFEVTEGTPIADPKDEANLRLFGHSYRIFSRSFTCFGINESHRRYLALLYAKSTPGVAISDPCGNAGRVSNVSVSWLFDSPCTQGLQSTTLAETSETVPIVGAWNETECSATIDELLSAEECNKYSNFCFNSSTVPPRIEGTSFIAFSIFYYAASELGLPSSVSEETFYEAALDETGEEFKLIEFRRKLPTPNGTDVGWALGFMINATNALPEDKPGPPMSSTLFSFLVFLFVGLSTCGSFMAYHSWILCRRRRVYAEYQRLNEPGVRNA</sequence>
<feature type="transmembrane region" description="Helical" evidence="4">
    <location>
        <begin position="91"/>
        <end position="112"/>
    </location>
</feature>
<dbReference type="Pfam" id="PF01150">
    <property type="entry name" value="GDA1_CD39"/>
    <property type="match status" value="1"/>
</dbReference>
<evidence type="ECO:0000256" key="1">
    <source>
        <dbReference type="ARBA" id="ARBA00009283"/>
    </source>
</evidence>
<dbReference type="GO" id="GO:0045134">
    <property type="term" value="F:UDP phosphatase activity"/>
    <property type="evidence" value="ECO:0007669"/>
    <property type="project" value="TreeGrafter"/>
</dbReference>
<dbReference type="GO" id="GO:0005886">
    <property type="term" value="C:plasma membrane"/>
    <property type="evidence" value="ECO:0007669"/>
    <property type="project" value="TreeGrafter"/>
</dbReference>
<name>A0A7R9BUZ3_9CRUS</name>
<proteinExistence type="inferred from homology"/>
<feature type="transmembrane region" description="Helical" evidence="4">
    <location>
        <begin position="374"/>
        <end position="394"/>
    </location>
</feature>
<evidence type="ECO:0000256" key="2">
    <source>
        <dbReference type="ARBA" id="ARBA00022801"/>
    </source>
</evidence>
<dbReference type="Proteomes" id="UP000678499">
    <property type="component" value="Unassembled WGS sequence"/>
</dbReference>
<dbReference type="GO" id="GO:0009134">
    <property type="term" value="P:nucleoside diphosphate catabolic process"/>
    <property type="evidence" value="ECO:0007669"/>
    <property type="project" value="TreeGrafter"/>
</dbReference>
<accession>A0A7R9BUZ3</accession>
<keyword evidence="6" id="KW-1185">Reference proteome</keyword>
<comment type="similarity">
    <text evidence="1">Belongs to the GDA1/CD39 NTPase family.</text>
</comment>
<reference evidence="5" key="1">
    <citation type="submission" date="2020-11" db="EMBL/GenBank/DDBJ databases">
        <authorList>
            <person name="Tran Van P."/>
        </authorList>
    </citation>
    <scope>NUCLEOTIDE SEQUENCE</scope>
</reference>
<keyword evidence="4" id="KW-0812">Transmembrane</keyword>
<keyword evidence="3" id="KW-0067">ATP-binding</keyword>
<dbReference type="PANTHER" id="PTHR11782:SF83">
    <property type="entry name" value="GUANOSINE-DIPHOSPHATASE"/>
    <property type="match status" value="1"/>
</dbReference>
<dbReference type="OrthoDB" id="6372431at2759"/>
<evidence type="ECO:0000313" key="6">
    <source>
        <dbReference type="Proteomes" id="UP000678499"/>
    </source>
</evidence>
<dbReference type="InterPro" id="IPR000407">
    <property type="entry name" value="GDA1_CD39_NTPase"/>
</dbReference>
<dbReference type="Gene3D" id="3.30.420.150">
    <property type="entry name" value="Exopolyphosphatase. Domain 2"/>
    <property type="match status" value="1"/>
</dbReference>
<keyword evidence="4" id="KW-1133">Transmembrane helix</keyword>
<dbReference type="AlphaFoldDB" id="A0A7R9BUZ3"/>
<organism evidence="5">
    <name type="scientific">Notodromas monacha</name>
    <dbReference type="NCBI Taxonomy" id="399045"/>
    <lineage>
        <taxon>Eukaryota</taxon>
        <taxon>Metazoa</taxon>
        <taxon>Ecdysozoa</taxon>
        <taxon>Arthropoda</taxon>
        <taxon>Crustacea</taxon>
        <taxon>Oligostraca</taxon>
        <taxon>Ostracoda</taxon>
        <taxon>Podocopa</taxon>
        <taxon>Podocopida</taxon>
        <taxon>Cypridocopina</taxon>
        <taxon>Cypridoidea</taxon>
        <taxon>Cyprididae</taxon>
        <taxon>Notodromas</taxon>
    </lineage>
</organism>
<dbReference type="GO" id="GO:0004382">
    <property type="term" value="F:GDP phosphatase activity"/>
    <property type="evidence" value="ECO:0007669"/>
    <property type="project" value="TreeGrafter"/>
</dbReference>
<protein>
    <submittedName>
        <fullName evidence="5">Uncharacterized protein</fullName>
    </submittedName>
</protein>
<dbReference type="EMBL" id="OA885493">
    <property type="protein sequence ID" value="CAD7282088.1"/>
    <property type="molecule type" value="Genomic_DNA"/>
</dbReference>
<dbReference type="PANTHER" id="PTHR11782">
    <property type="entry name" value="ADENOSINE/GUANOSINE DIPHOSPHATASE"/>
    <property type="match status" value="1"/>
</dbReference>
<evidence type="ECO:0000313" key="5">
    <source>
        <dbReference type="EMBL" id="CAD7282088.1"/>
    </source>
</evidence>
<keyword evidence="4" id="KW-0472">Membrane</keyword>
<feature type="binding site" evidence="3">
    <location>
        <begin position="145"/>
        <end position="149"/>
    </location>
    <ligand>
        <name>ATP</name>
        <dbReference type="ChEBI" id="CHEBI:30616"/>
    </ligand>
</feature>
<evidence type="ECO:0000256" key="4">
    <source>
        <dbReference type="SAM" id="Phobius"/>
    </source>
</evidence>
<dbReference type="GO" id="GO:0017111">
    <property type="term" value="F:ribonucleoside triphosphate phosphatase activity"/>
    <property type="evidence" value="ECO:0007669"/>
    <property type="project" value="TreeGrafter"/>
</dbReference>
<evidence type="ECO:0000256" key="3">
    <source>
        <dbReference type="PIRSR" id="PIRSR600407-2"/>
    </source>
</evidence>
<gene>
    <name evidence="5" type="ORF">NMOB1V02_LOCUS9720</name>
</gene>
<keyword evidence="3" id="KW-0547">Nucleotide-binding</keyword>
<keyword evidence="2" id="KW-0378">Hydrolase</keyword>
<dbReference type="GO" id="GO:0005524">
    <property type="term" value="F:ATP binding"/>
    <property type="evidence" value="ECO:0007669"/>
    <property type="project" value="UniProtKB-KW"/>
</dbReference>
<dbReference type="EMBL" id="CAJPEX010003456">
    <property type="protein sequence ID" value="CAG0922240.1"/>
    <property type="molecule type" value="Genomic_DNA"/>
</dbReference>